<dbReference type="FunFam" id="3.40.50.2000:FF:000119">
    <property type="entry name" value="Glycosyl transferase group 1"/>
    <property type="match status" value="1"/>
</dbReference>
<gene>
    <name evidence="4" type="ORF">SAMN04487950_0621</name>
</gene>
<accession>A0A1I4BKL7</accession>
<dbReference type="RefSeq" id="WP_089865553.1">
    <property type="nucleotide sequence ID" value="NZ_FOTC01000001.1"/>
</dbReference>
<evidence type="ECO:0000256" key="1">
    <source>
        <dbReference type="ARBA" id="ARBA00022679"/>
    </source>
</evidence>
<dbReference type="InterPro" id="IPR001296">
    <property type="entry name" value="Glyco_trans_1"/>
</dbReference>
<dbReference type="PANTHER" id="PTHR46401:SF2">
    <property type="entry name" value="GLYCOSYLTRANSFERASE WBBK-RELATED"/>
    <property type="match status" value="1"/>
</dbReference>
<evidence type="ECO:0000313" key="4">
    <source>
        <dbReference type="EMBL" id="SFK69364.1"/>
    </source>
</evidence>
<keyword evidence="5" id="KW-1185">Reference proteome</keyword>
<evidence type="ECO:0000259" key="3">
    <source>
        <dbReference type="Pfam" id="PF13439"/>
    </source>
</evidence>
<dbReference type="CDD" id="cd03809">
    <property type="entry name" value="GT4_MtfB-like"/>
    <property type="match status" value="1"/>
</dbReference>
<protein>
    <submittedName>
        <fullName evidence="4">Glycosyltransferase involved in cell wall bisynthesis</fullName>
    </submittedName>
</protein>
<feature type="domain" description="Glycosyl transferase family 1" evidence="2">
    <location>
        <begin position="187"/>
        <end position="349"/>
    </location>
</feature>
<dbReference type="STRING" id="553466.SAMN04487950_0621"/>
<sequence>MTVGTDARSLAGNTSGVGNYLRGVLTSRSFDMDAIGYHASHGEVPSLDGSFSPSSLPAPALADRLLGPATPAWWMNVTLPRALHEDDVSCYFGPNFLKPITCPAPSVVVVHDLVHRVHSETHTLAYRWYLRAFLPISVRTADHVVTVSKSTKRDLQRFHDVPDDRVSVAYPAAADRFKPRGISSSERERLRNKYGLPDDFILFVGNVEPRKNLSNLARAVRALPADVRVPLVVVGQDHVPDPEFDDLLTTEWATDLVHRPGYVPDDDLPLLYNLASVFAYPSVYEGFGIPPLEAMQSGTPVVTSDRSSLPEVVGDAGITVDPTDPDAIASGIDRVLRDEAFATRRRERGLERSTRFSWDETANTIRDRIAEVSEN</sequence>
<feature type="domain" description="Glycosyltransferase subfamily 4-like N-terminal" evidence="3">
    <location>
        <begin position="102"/>
        <end position="171"/>
    </location>
</feature>
<evidence type="ECO:0000313" key="5">
    <source>
        <dbReference type="Proteomes" id="UP000199607"/>
    </source>
</evidence>
<dbReference type="GO" id="GO:0016757">
    <property type="term" value="F:glycosyltransferase activity"/>
    <property type="evidence" value="ECO:0007669"/>
    <property type="project" value="InterPro"/>
</dbReference>
<dbReference type="AlphaFoldDB" id="A0A1I4BKL7"/>
<dbReference type="Pfam" id="PF00534">
    <property type="entry name" value="Glycos_transf_1"/>
    <property type="match status" value="1"/>
</dbReference>
<dbReference type="Pfam" id="PF13439">
    <property type="entry name" value="Glyco_transf_4"/>
    <property type="match status" value="1"/>
</dbReference>
<dbReference type="Proteomes" id="UP000199607">
    <property type="component" value="Unassembled WGS sequence"/>
</dbReference>
<proteinExistence type="predicted"/>
<dbReference type="InterPro" id="IPR028098">
    <property type="entry name" value="Glyco_trans_4-like_N"/>
</dbReference>
<dbReference type="EMBL" id="FOTC01000001">
    <property type="protein sequence ID" value="SFK69364.1"/>
    <property type="molecule type" value="Genomic_DNA"/>
</dbReference>
<name>A0A1I4BKL7_9EURY</name>
<reference evidence="5" key="1">
    <citation type="submission" date="2016-10" db="EMBL/GenBank/DDBJ databases">
        <authorList>
            <person name="Varghese N."/>
            <person name="Submissions S."/>
        </authorList>
    </citation>
    <scope>NUCLEOTIDE SEQUENCE [LARGE SCALE GENOMIC DNA]</scope>
    <source>
        <strain evidence="5">CGMCC 1.7738</strain>
    </source>
</reference>
<dbReference type="SUPFAM" id="SSF53756">
    <property type="entry name" value="UDP-Glycosyltransferase/glycogen phosphorylase"/>
    <property type="match status" value="1"/>
</dbReference>
<keyword evidence="1 4" id="KW-0808">Transferase</keyword>
<dbReference type="Gene3D" id="3.40.50.2000">
    <property type="entry name" value="Glycogen Phosphorylase B"/>
    <property type="match status" value="2"/>
</dbReference>
<evidence type="ECO:0000259" key="2">
    <source>
        <dbReference type="Pfam" id="PF00534"/>
    </source>
</evidence>
<organism evidence="4 5">
    <name type="scientific">Halogranum rubrum</name>
    <dbReference type="NCBI Taxonomy" id="553466"/>
    <lineage>
        <taxon>Archaea</taxon>
        <taxon>Methanobacteriati</taxon>
        <taxon>Methanobacteriota</taxon>
        <taxon>Stenosarchaea group</taxon>
        <taxon>Halobacteria</taxon>
        <taxon>Halobacteriales</taxon>
        <taxon>Haloferacaceae</taxon>
    </lineage>
</organism>
<dbReference type="PANTHER" id="PTHR46401">
    <property type="entry name" value="GLYCOSYLTRANSFERASE WBBK-RELATED"/>
    <property type="match status" value="1"/>
</dbReference>